<feature type="transmembrane region" description="Helical" evidence="6">
    <location>
        <begin position="22"/>
        <end position="54"/>
    </location>
</feature>
<evidence type="ECO:0000256" key="1">
    <source>
        <dbReference type="ARBA" id="ARBA00004651"/>
    </source>
</evidence>
<dbReference type="PANTHER" id="PTHR43723">
    <property type="entry name" value="COBALT TRANSPORT PROTEIN CBIQ"/>
    <property type="match status" value="1"/>
</dbReference>
<keyword evidence="4 6" id="KW-1133">Transmembrane helix</keyword>
<dbReference type="NCBIfam" id="TIGR02454">
    <property type="entry name" value="ECF_T_CbiQ"/>
    <property type="match status" value="1"/>
</dbReference>
<dbReference type="CDD" id="cd16914">
    <property type="entry name" value="EcfT"/>
    <property type="match status" value="1"/>
</dbReference>
<dbReference type="InterPro" id="IPR052770">
    <property type="entry name" value="Cobalt_transport_CbiQ"/>
</dbReference>
<evidence type="ECO:0000256" key="6">
    <source>
        <dbReference type="SAM" id="Phobius"/>
    </source>
</evidence>
<dbReference type="GO" id="GO:0043190">
    <property type="term" value="C:ATP-binding cassette (ABC) transporter complex"/>
    <property type="evidence" value="ECO:0007669"/>
    <property type="project" value="InterPro"/>
</dbReference>
<evidence type="ECO:0000313" key="7">
    <source>
        <dbReference type="EMBL" id="HIZ65643.1"/>
    </source>
</evidence>
<feature type="transmembrane region" description="Helical" evidence="6">
    <location>
        <begin position="150"/>
        <end position="173"/>
    </location>
</feature>
<reference evidence="7" key="2">
    <citation type="submission" date="2021-04" db="EMBL/GenBank/DDBJ databases">
        <authorList>
            <person name="Gilroy R."/>
        </authorList>
    </citation>
    <scope>NUCLEOTIDE SEQUENCE</scope>
    <source>
        <strain evidence="7">1068</strain>
    </source>
</reference>
<gene>
    <name evidence="7" type="primary">cbiQ</name>
    <name evidence="7" type="ORF">H9809_07070</name>
</gene>
<sequence>MITIDKLCYHSRLRYENAGEKFAFAVITLCICVMSRSIAVACIVMAVTGMLTVAKGGLPVLRYLKFLSLPMTFLLLSTLAIIFQVRQSPLDLLALPVGGWYLTVGSSSLLYALQLILTALAAVSCLYFLSFTTPMPDILEVLRKLRCPGLLIELMLLIYRFIFVLLDTAQAISISQNCRLGNKDYRTSLKSFGMLGSVLMLRAVSRSNRLYEAMEARCYDGRIQVLSESNPPKKKVVFWIVLFDTALFIFAVWRRFFT</sequence>
<organism evidence="7 8">
    <name type="scientific">Candidatus Blautia pullicola</name>
    <dbReference type="NCBI Taxonomy" id="2838498"/>
    <lineage>
        <taxon>Bacteria</taxon>
        <taxon>Bacillati</taxon>
        <taxon>Bacillota</taxon>
        <taxon>Clostridia</taxon>
        <taxon>Lachnospirales</taxon>
        <taxon>Lachnospiraceae</taxon>
        <taxon>Blautia</taxon>
    </lineage>
</organism>
<keyword evidence="5 6" id="KW-0472">Membrane</keyword>
<evidence type="ECO:0000256" key="4">
    <source>
        <dbReference type="ARBA" id="ARBA00022989"/>
    </source>
</evidence>
<evidence type="ECO:0000256" key="2">
    <source>
        <dbReference type="ARBA" id="ARBA00022475"/>
    </source>
</evidence>
<dbReference type="AlphaFoldDB" id="A0A9D2FRH1"/>
<evidence type="ECO:0000256" key="3">
    <source>
        <dbReference type="ARBA" id="ARBA00022692"/>
    </source>
</evidence>
<dbReference type="Proteomes" id="UP000824056">
    <property type="component" value="Unassembled WGS sequence"/>
</dbReference>
<feature type="transmembrane region" description="Helical" evidence="6">
    <location>
        <begin position="236"/>
        <end position="253"/>
    </location>
</feature>
<keyword evidence="2" id="KW-1003">Cell membrane</keyword>
<comment type="caution">
    <text evidence="7">The sequence shown here is derived from an EMBL/GenBank/DDBJ whole genome shotgun (WGS) entry which is preliminary data.</text>
</comment>
<accession>A0A9D2FRH1</accession>
<name>A0A9D2FRH1_9FIRM</name>
<evidence type="ECO:0000256" key="5">
    <source>
        <dbReference type="ARBA" id="ARBA00023136"/>
    </source>
</evidence>
<protein>
    <submittedName>
        <fullName evidence="7">Cobalt ECF transporter T component CbiQ</fullName>
    </submittedName>
</protein>
<dbReference type="InterPro" id="IPR012809">
    <property type="entry name" value="ECF_CbiQ"/>
</dbReference>
<proteinExistence type="predicted"/>
<dbReference type="GO" id="GO:0006824">
    <property type="term" value="P:cobalt ion transport"/>
    <property type="evidence" value="ECO:0007669"/>
    <property type="project" value="InterPro"/>
</dbReference>
<comment type="subcellular location">
    <subcellularLocation>
        <location evidence="1">Cell membrane</location>
        <topology evidence="1">Multi-pass membrane protein</topology>
    </subcellularLocation>
</comment>
<keyword evidence="3 6" id="KW-0812">Transmembrane</keyword>
<reference evidence="7" key="1">
    <citation type="journal article" date="2021" name="PeerJ">
        <title>Extensive microbial diversity within the chicken gut microbiome revealed by metagenomics and culture.</title>
        <authorList>
            <person name="Gilroy R."/>
            <person name="Ravi A."/>
            <person name="Getino M."/>
            <person name="Pursley I."/>
            <person name="Horton D.L."/>
            <person name="Alikhan N.F."/>
            <person name="Baker D."/>
            <person name="Gharbi K."/>
            <person name="Hall N."/>
            <person name="Watson M."/>
            <person name="Adriaenssens E.M."/>
            <person name="Foster-Nyarko E."/>
            <person name="Jarju S."/>
            <person name="Secka A."/>
            <person name="Antonio M."/>
            <person name="Oren A."/>
            <person name="Chaudhuri R.R."/>
            <person name="La Ragione R."/>
            <person name="Hildebrand F."/>
            <person name="Pallen M.J."/>
        </authorList>
    </citation>
    <scope>NUCLEOTIDE SEQUENCE</scope>
    <source>
        <strain evidence="7">1068</strain>
    </source>
</reference>
<dbReference type="Pfam" id="PF02361">
    <property type="entry name" value="CbiQ"/>
    <property type="match status" value="1"/>
</dbReference>
<feature type="transmembrane region" description="Helical" evidence="6">
    <location>
        <begin position="66"/>
        <end position="85"/>
    </location>
</feature>
<feature type="transmembrane region" description="Helical" evidence="6">
    <location>
        <begin position="109"/>
        <end position="129"/>
    </location>
</feature>
<dbReference type="PANTHER" id="PTHR43723:SF1">
    <property type="entry name" value="COBALT TRANSPORT PROTEIN CBIQ"/>
    <property type="match status" value="1"/>
</dbReference>
<evidence type="ECO:0000313" key="8">
    <source>
        <dbReference type="Proteomes" id="UP000824056"/>
    </source>
</evidence>
<dbReference type="InterPro" id="IPR003339">
    <property type="entry name" value="ABC/ECF_trnsptr_transmembrane"/>
</dbReference>
<dbReference type="EMBL" id="DXBG01000167">
    <property type="protein sequence ID" value="HIZ65643.1"/>
    <property type="molecule type" value="Genomic_DNA"/>
</dbReference>